<reference evidence="2 3" key="1">
    <citation type="submission" date="2019-12" db="EMBL/GenBank/DDBJ databases">
        <title>Novel species isolated from a subtropical stream in China.</title>
        <authorList>
            <person name="Lu H."/>
        </authorList>
    </citation>
    <scope>NUCLEOTIDE SEQUENCE [LARGE SCALE GENOMIC DNA]</scope>
    <source>
        <strain evidence="2 3">CY42W</strain>
    </source>
</reference>
<dbReference type="InterPro" id="IPR009081">
    <property type="entry name" value="PP-bd_ACP"/>
</dbReference>
<sequence length="77" mass="8812">MSNLEKYQSIFKESFQYDGDVEQLIYQAIPDWDSVGHMQLMAALEDAFGIELDVDDIIDFSSFKKGITILAKYNVVI</sequence>
<organism evidence="2 3">
    <name type="scientific">Duganella levis</name>
    <dbReference type="NCBI Taxonomy" id="2692169"/>
    <lineage>
        <taxon>Bacteria</taxon>
        <taxon>Pseudomonadati</taxon>
        <taxon>Pseudomonadota</taxon>
        <taxon>Betaproteobacteria</taxon>
        <taxon>Burkholderiales</taxon>
        <taxon>Oxalobacteraceae</taxon>
        <taxon>Telluria group</taxon>
        <taxon>Duganella</taxon>
    </lineage>
</organism>
<keyword evidence="3" id="KW-1185">Reference proteome</keyword>
<gene>
    <name evidence="2" type="ORF">GTP69_25565</name>
</gene>
<proteinExistence type="predicted"/>
<dbReference type="Pfam" id="PF00550">
    <property type="entry name" value="PP-binding"/>
    <property type="match status" value="1"/>
</dbReference>
<dbReference type="RefSeq" id="WP_161057515.1">
    <property type="nucleotide sequence ID" value="NZ_WWCT01000026.1"/>
</dbReference>
<dbReference type="SUPFAM" id="SSF47336">
    <property type="entry name" value="ACP-like"/>
    <property type="match status" value="1"/>
</dbReference>
<dbReference type="EMBL" id="WWCT01000026">
    <property type="protein sequence ID" value="MYN29779.1"/>
    <property type="molecule type" value="Genomic_DNA"/>
</dbReference>
<protein>
    <submittedName>
        <fullName evidence="2">Acyl carrier protein</fullName>
    </submittedName>
</protein>
<evidence type="ECO:0000313" key="2">
    <source>
        <dbReference type="EMBL" id="MYN29779.1"/>
    </source>
</evidence>
<name>A0ABW9W765_9BURK</name>
<feature type="domain" description="Carrier" evidence="1">
    <location>
        <begin position="33"/>
        <end position="63"/>
    </location>
</feature>
<evidence type="ECO:0000313" key="3">
    <source>
        <dbReference type="Proteomes" id="UP000642144"/>
    </source>
</evidence>
<dbReference type="InterPro" id="IPR036736">
    <property type="entry name" value="ACP-like_sf"/>
</dbReference>
<dbReference type="Proteomes" id="UP000642144">
    <property type="component" value="Unassembled WGS sequence"/>
</dbReference>
<accession>A0ABW9W765</accession>
<evidence type="ECO:0000259" key="1">
    <source>
        <dbReference type="Pfam" id="PF00550"/>
    </source>
</evidence>
<dbReference type="Gene3D" id="1.10.1200.10">
    <property type="entry name" value="ACP-like"/>
    <property type="match status" value="1"/>
</dbReference>
<comment type="caution">
    <text evidence="2">The sequence shown here is derived from an EMBL/GenBank/DDBJ whole genome shotgun (WGS) entry which is preliminary data.</text>
</comment>